<keyword evidence="3" id="KW-1185">Reference proteome</keyword>
<proteinExistence type="predicted"/>
<evidence type="ECO:0000313" key="2">
    <source>
        <dbReference type="EMBL" id="RLV90174.1"/>
    </source>
</evidence>
<accession>A0A3L8RZ16</accession>
<organism evidence="2 3">
    <name type="scientific">Chloebia gouldiae</name>
    <name type="common">Gouldian finch</name>
    <name type="synonym">Erythrura gouldiae</name>
    <dbReference type="NCBI Taxonomy" id="44316"/>
    <lineage>
        <taxon>Eukaryota</taxon>
        <taxon>Metazoa</taxon>
        <taxon>Chordata</taxon>
        <taxon>Craniata</taxon>
        <taxon>Vertebrata</taxon>
        <taxon>Euteleostomi</taxon>
        <taxon>Archelosauria</taxon>
        <taxon>Archosauria</taxon>
        <taxon>Dinosauria</taxon>
        <taxon>Saurischia</taxon>
        <taxon>Theropoda</taxon>
        <taxon>Coelurosauria</taxon>
        <taxon>Aves</taxon>
        <taxon>Neognathae</taxon>
        <taxon>Neoaves</taxon>
        <taxon>Telluraves</taxon>
        <taxon>Australaves</taxon>
        <taxon>Passeriformes</taxon>
        <taxon>Passeroidea</taxon>
        <taxon>Passeridae</taxon>
        <taxon>Chloebia</taxon>
    </lineage>
</organism>
<dbReference type="EMBL" id="QUSF01000129">
    <property type="protein sequence ID" value="RLV90174.1"/>
    <property type="molecule type" value="Genomic_DNA"/>
</dbReference>
<evidence type="ECO:0000256" key="1">
    <source>
        <dbReference type="SAM" id="MobiDB-lite"/>
    </source>
</evidence>
<protein>
    <submittedName>
        <fullName evidence="2">Uncharacterized protein</fullName>
    </submittedName>
</protein>
<name>A0A3L8RZ16_CHLGU</name>
<sequence length="130" mass="13616">MTLSVLDFLSSGFSHGNKKVFPPPDEMISQRGAGACSGTTILPRPNTARSAGDRLTPSHLDPPGRRMASGCGTAAPRRGVLQIQRVPVAIRDALTPSPREGPLPPSSQAAARFAPLLASRKHEIIGNGSK</sequence>
<evidence type="ECO:0000313" key="3">
    <source>
        <dbReference type="Proteomes" id="UP000276834"/>
    </source>
</evidence>
<feature type="non-terminal residue" evidence="2">
    <location>
        <position position="130"/>
    </location>
</feature>
<dbReference type="Proteomes" id="UP000276834">
    <property type="component" value="Unassembled WGS sequence"/>
</dbReference>
<feature type="region of interest" description="Disordered" evidence="1">
    <location>
        <begin position="14"/>
        <end position="74"/>
    </location>
</feature>
<reference evidence="2 3" key="1">
    <citation type="journal article" date="2018" name="Proc. R. Soc. B">
        <title>A non-coding region near Follistatin controls head colour polymorphism in the Gouldian finch.</title>
        <authorList>
            <person name="Toomey M.B."/>
            <person name="Marques C.I."/>
            <person name="Andrade P."/>
            <person name="Araujo P.M."/>
            <person name="Sabatino S."/>
            <person name="Gazda M.A."/>
            <person name="Afonso S."/>
            <person name="Lopes R.J."/>
            <person name="Corbo J.C."/>
            <person name="Carneiro M."/>
        </authorList>
    </citation>
    <scope>NUCLEOTIDE SEQUENCE [LARGE SCALE GENOMIC DNA]</scope>
    <source>
        <strain evidence="2">Red01</strain>
        <tissue evidence="2">Muscle</tissue>
    </source>
</reference>
<comment type="caution">
    <text evidence="2">The sequence shown here is derived from an EMBL/GenBank/DDBJ whole genome shotgun (WGS) entry which is preliminary data.</text>
</comment>
<gene>
    <name evidence="2" type="ORF">DV515_00014531</name>
</gene>
<dbReference type="AlphaFoldDB" id="A0A3L8RZ16"/>